<feature type="compositionally biased region" description="Polar residues" evidence="1">
    <location>
        <begin position="65"/>
        <end position="79"/>
    </location>
</feature>
<dbReference type="Proteomes" id="UP000027238">
    <property type="component" value="Unassembled WGS sequence"/>
</dbReference>
<dbReference type="AlphaFoldDB" id="A0A066XSB3"/>
<keyword evidence="3" id="KW-1185">Reference proteome</keyword>
<feature type="compositionally biased region" description="Pro residues" evidence="1">
    <location>
        <begin position="43"/>
        <end position="54"/>
    </location>
</feature>
<proteinExistence type="predicted"/>
<reference evidence="3" key="1">
    <citation type="journal article" date="2014" name="Genome Announc.">
        <title>Draft genome sequence of Colletotrichum sublineola, a destructive pathogen of cultivated sorghum.</title>
        <authorList>
            <person name="Baroncelli R."/>
            <person name="Sanz-Martin J.M."/>
            <person name="Rech G.E."/>
            <person name="Sukno S.A."/>
            <person name="Thon M.R."/>
        </authorList>
    </citation>
    <scope>NUCLEOTIDE SEQUENCE [LARGE SCALE GENOMIC DNA]</scope>
    <source>
        <strain evidence="3">TX430BB</strain>
    </source>
</reference>
<feature type="region of interest" description="Disordered" evidence="1">
    <location>
        <begin position="38"/>
        <end position="150"/>
    </location>
</feature>
<dbReference type="HOGENOM" id="CLU_1740420_0_0_1"/>
<gene>
    <name evidence="2" type="ORF">CSUB01_12144</name>
</gene>
<accession>A0A066XSB3</accession>
<name>A0A066XSB3_COLSU</name>
<dbReference type="OrthoDB" id="10636153at2759"/>
<organism evidence="2 3">
    <name type="scientific">Colletotrichum sublineola</name>
    <name type="common">Sorghum anthracnose fungus</name>
    <dbReference type="NCBI Taxonomy" id="1173701"/>
    <lineage>
        <taxon>Eukaryota</taxon>
        <taxon>Fungi</taxon>
        <taxon>Dikarya</taxon>
        <taxon>Ascomycota</taxon>
        <taxon>Pezizomycotina</taxon>
        <taxon>Sordariomycetes</taxon>
        <taxon>Hypocreomycetidae</taxon>
        <taxon>Glomerellales</taxon>
        <taxon>Glomerellaceae</taxon>
        <taxon>Colletotrichum</taxon>
        <taxon>Colletotrichum graminicola species complex</taxon>
    </lineage>
</organism>
<sequence length="150" mass="15945">MHVEFDANWLAPGHRSLVPLRRMFTMWINKLPGLVSDPDEPVASPPPAPRPVPAAAPQLAEIPSSPATRQLSATDTDAVQNLPAAPTCPSGSLLEPIPAPLQHPPKDARLNLEPEAPPPLAPTSRIDDKCAPWDPYSTRETVGPILGGAN</sequence>
<evidence type="ECO:0000313" key="2">
    <source>
        <dbReference type="EMBL" id="KDN70599.1"/>
    </source>
</evidence>
<evidence type="ECO:0000256" key="1">
    <source>
        <dbReference type="SAM" id="MobiDB-lite"/>
    </source>
</evidence>
<dbReference type="EMBL" id="JMSE01000326">
    <property type="protein sequence ID" value="KDN70599.1"/>
    <property type="molecule type" value="Genomic_DNA"/>
</dbReference>
<evidence type="ECO:0000313" key="3">
    <source>
        <dbReference type="Proteomes" id="UP000027238"/>
    </source>
</evidence>
<comment type="caution">
    <text evidence="2">The sequence shown here is derived from an EMBL/GenBank/DDBJ whole genome shotgun (WGS) entry which is preliminary data.</text>
</comment>
<protein>
    <submittedName>
        <fullName evidence="2">Uncharacterized protein</fullName>
    </submittedName>
</protein>